<feature type="region of interest" description="Disordered" evidence="11">
    <location>
        <begin position="1475"/>
        <end position="1587"/>
    </location>
</feature>
<dbReference type="GO" id="GO:0005912">
    <property type="term" value="C:adherens junction"/>
    <property type="evidence" value="ECO:0007669"/>
    <property type="project" value="UniProtKB-SubCell"/>
</dbReference>
<evidence type="ECO:0000256" key="6">
    <source>
        <dbReference type="ARBA" id="ARBA00022990"/>
    </source>
</evidence>
<evidence type="ECO:0000256" key="3">
    <source>
        <dbReference type="ARBA" id="ARBA00022737"/>
    </source>
</evidence>
<dbReference type="GO" id="GO:0005737">
    <property type="term" value="C:cytoplasm"/>
    <property type="evidence" value="ECO:0007669"/>
    <property type="project" value="UniProtKB-ARBA"/>
</dbReference>
<dbReference type="Pfam" id="PF00498">
    <property type="entry name" value="FHA"/>
    <property type="match status" value="1"/>
</dbReference>
<dbReference type="FunCoup" id="L9L2U3">
    <property type="interactions" value="1234"/>
</dbReference>
<feature type="compositionally biased region" description="Basic and acidic residues" evidence="11">
    <location>
        <begin position="132"/>
        <end position="148"/>
    </location>
</feature>
<feature type="domain" description="Dilute" evidence="14">
    <location>
        <begin position="799"/>
        <end position="1105"/>
    </location>
</feature>
<feature type="compositionally biased region" description="Basic residues" evidence="11">
    <location>
        <begin position="119"/>
        <end position="131"/>
    </location>
</feature>
<dbReference type="PROSITE" id="PS50106">
    <property type="entry name" value="PDZ"/>
    <property type="match status" value="1"/>
</dbReference>
<reference evidence="16" key="1">
    <citation type="submission" date="2012-07" db="EMBL/GenBank/DDBJ databases">
        <title>Genome of the Chinese tree shrew, a rising model animal genetically related to primates.</title>
        <authorList>
            <person name="Zhang G."/>
            <person name="Fan Y."/>
            <person name="Yao Y."/>
            <person name="Huang Z."/>
        </authorList>
    </citation>
    <scope>NUCLEOTIDE SEQUENCE [LARGE SCALE GENOMIC DNA]</scope>
</reference>
<feature type="compositionally biased region" description="Basic and acidic residues" evidence="11">
    <location>
        <begin position="1654"/>
        <end position="1710"/>
    </location>
</feature>
<evidence type="ECO:0000256" key="10">
    <source>
        <dbReference type="ARBA" id="ARBA00083790"/>
    </source>
</evidence>
<feature type="region of interest" description="Disordered" evidence="11">
    <location>
        <begin position="371"/>
        <end position="398"/>
    </location>
</feature>
<dbReference type="Gene3D" id="2.60.200.20">
    <property type="match status" value="1"/>
</dbReference>
<dbReference type="InterPro" id="IPR028842">
    <property type="entry name" value="Afadin"/>
</dbReference>
<feature type="compositionally biased region" description="Polar residues" evidence="11">
    <location>
        <begin position="1313"/>
        <end position="1324"/>
    </location>
</feature>
<evidence type="ECO:0000256" key="7">
    <source>
        <dbReference type="ARBA" id="ARBA00023054"/>
    </source>
</evidence>
<feature type="compositionally biased region" description="Basic and acidic residues" evidence="11">
    <location>
        <begin position="1832"/>
        <end position="1843"/>
    </location>
</feature>
<evidence type="ECO:0000256" key="11">
    <source>
        <dbReference type="SAM" id="MobiDB-lite"/>
    </source>
</evidence>
<reference evidence="16" key="2">
    <citation type="journal article" date="2013" name="Nat. Commun.">
        <title>Genome of the Chinese tree shrew.</title>
        <authorList>
            <person name="Fan Y."/>
            <person name="Huang Z.Y."/>
            <person name="Cao C.C."/>
            <person name="Chen C.S."/>
            <person name="Chen Y.X."/>
            <person name="Fan D.D."/>
            <person name="He J."/>
            <person name="Hou H.L."/>
            <person name="Hu L."/>
            <person name="Hu X.T."/>
            <person name="Jiang X.T."/>
            <person name="Lai R."/>
            <person name="Lang Y.S."/>
            <person name="Liang B."/>
            <person name="Liao S.G."/>
            <person name="Mu D."/>
            <person name="Ma Y.Y."/>
            <person name="Niu Y.Y."/>
            <person name="Sun X.Q."/>
            <person name="Xia J.Q."/>
            <person name="Xiao J."/>
            <person name="Xiong Z.Q."/>
            <person name="Xu L."/>
            <person name="Yang L."/>
            <person name="Zhang Y."/>
            <person name="Zhao W."/>
            <person name="Zhao X.D."/>
            <person name="Zheng Y.T."/>
            <person name="Zhou J.M."/>
            <person name="Zhu Y.B."/>
            <person name="Zhang G.J."/>
            <person name="Wang J."/>
            <person name="Yao Y.G."/>
        </authorList>
    </citation>
    <scope>NUCLEOTIDE SEQUENCE [LARGE SCALE GENOMIC DNA]</scope>
</reference>
<evidence type="ECO:0000256" key="4">
    <source>
        <dbReference type="ARBA" id="ARBA00022889"/>
    </source>
</evidence>
<dbReference type="FunFam" id="3.10.20.90:FF:000033">
    <property type="entry name" value="afadin isoform X1"/>
    <property type="match status" value="1"/>
</dbReference>
<keyword evidence="5" id="KW-0965">Cell junction</keyword>
<evidence type="ECO:0000256" key="2">
    <source>
        <dbReference type="ARBA" id="ARBA00022553"/>
    </source>
</evidence>
<feature type="compositionally biased region" description="Acidic residues" evidence="11">
    <location>
        <begin position="1635"/>
        <end position="1646"/>
    </location>
</feature>
<feature type="region of interest" description="Disordered" evidence="11">
    <location>
        <begin position="1809"/>
        <end position="1894"/>
    </location>
</feature>
<dbReference type="FunFam" id="2.30.42.10:FF:000032">
    <property type="entry name" value="Afadin isoform A"/>
    <property type="match status" value="1"/>
</dbReference>
<dbReference type="CDD" id="cd06789">
    <property type="entry name" value="PDZ_AFDN-like"/>
    <property type="match status" value="1"/>
</dbReference>
<organism evidence="15 16">
    <name type="scientific">Tupaia chinensis</name>
    <name type="common">Chinese tree shrew</name>
    <name type="synonym">Tupaia belangeri chinensis</name>
    <dbReference type="NCBI Taxonomy" id="246437"/>
    <lineage>
        <taxon>Eukaryota</taxon>
        <taxon>Metazoa</taxon>
        <taxon>Chordata</taxon>
        <taxon>Craniata</taxon>
        <taxon>Vertebrata</taxon>
        <taxon>Euteleostomi</taxon>
        <taxon>Mammalia</taxon>
        <taxon>Eutheria</taxon>
        <taxon>Euarchontoglires</taxon>
        <taxon>Scandentia</taxon>
        <taxon>Tupaiidae</taxon>
        <taxon>Tupaia</taxon>
    </lineage>
</organism>
<dbReference type="InterPro" id="IPR000253">
    <property type="entry name" value="FHA_dom"/>
</dbReference>
<dbReference type="Pfam" id="PF00595">
    <property type="entry name" value="PDZ"/>
    <property type="match status" value="1"/>
</dbReference>
<dbReference type="InterPro" id="IPR036034">
    <property type="entry name" value="PDZ_sf"/>
</dbReference>
<dbReference type="PROSITE" id="PS51126">
    <property type="entry name" value="DILUTE"/>
    <property type="match status" value="1"/>
</dbReference>
<dbReference type="Proteomes" id="UP000011518">
    <property type="component" value="Unassembled WGS sequence"/>
</dbReference>
<gene>
    <name evidence="15" type="ORF">TREES_T100021433</name>
</gene>
<dbReference type="PANTHER" id="PTHR10398">
    <property type="entry name" value="AFADIN"/>
    <property type="match status" value="1"/>
</dbReference>
<evidence type="ECO:0000259" key="14">
    <source>
        <dbReference type="PROSITE" id="PS51126"/>
    </source>
</evidence>
<sequence>MRFYFQDKAAGNFATKCIRVSSTATTQDVVETLAEKFRPDMRMLSAPRYSLYEVHVSGEERRLDVDEKPLVVQLNWNKDDREGRFVLKNENDTAPPKKAQSNGPEKQEKEGVIQNFKRTLSKKEKKEKKKREKEALRQASEKDDRPFPGDDIENSRLAAEVYKDMPETSFTRTISNPEVVMKRRRQQKLEKRMQEFRSSDGRPDSEGELCKASVLSDLMARPQQGHRRALVCARAVAELTRATPRRTQQVPCPSASGQSLLRGPLRHCGTLRIYADSLKPNIPYKTILLSTTDPADFAVAEALEKYGLEKENPQGYCIARVMLPPGAQHSDDKGAKEVILDDDECPLQIFREWPSDKGILVFQLKRRPPDYIPKKMRKPAEGKVPKGRERAEGSGYSSSLPAEKLPYLVELSPGRRDHFAYSSYRTSEDGSDSRDKPKLYRLQLSVTEVGTEKLDDSSIQLFGPGVQPHHCDLANMDGVVTVTPSSMDAETYVDGQRISETTMLQSGMKVQFGAAHVFKFVDPSQDHALAKRSGDAGLMLKGPRHKAGIVQETTFDLGGDIHSATALPTSKVSDAAPRRTPWQLFRCGVPNSRHADARPQLWAESQSGLAPEARALCLLFQVARVCVLGIPVGHIVPKATAPGRRGFLTPCLSLALTASCPLWAPGKSWLPDPALAMCLSRQSTARLDGDHVSSAASTTERGTVKPASRAEQHDGRRQESRTQDAAGPELVLPASVEFRESSEDSFLSAVINYTNSSTVHFKLSPTYVLYMACRYVLSGQHRPDVSPAERTHKVIAIVNKMVSMMEGVIQDPRSPLMERIVADRALVSVHSSPEPWPPRHWPPIALVHPNPSASIWYLWLVRAESGKKQKNIAGALAFWMANASELLNFIKQDRDLSRITLDAQDVLAHLVQVAFKDSPHPCRSRYLVHCLQSELNNYMLAFLEDPEESSLQRPKIDDVLHTLTGAMSLLRRCRVNAALTIQLFSQLFHFINMWLFNRLVTDPDSGLCSHYWGAIIRQQLGHIEAWAEKQGLELAADCHLSRIVQATTLLTMDKYIPEDVPHVSSACFKLNSLQLQALLQNYHCAPDEPFIPADLVENVVAVAENTADELARSDGREVRLQEGPGLQLPFLLPEDGYSCDVVRNIPNGLQEFLEPLCQRGVCCCCELALTLRKARPLPAQPLRKEPEVITVTLKKQNGMGLSIVAAKGAGQDKLGIYVKSVVKGGAADVDGRLAAGDQLLSVDGRSLVGLSQERAAELMTRTSSVVTLEVAKQGAIYHGLATLLNQPSPMMQRISDRRGSGKPRPKSEGFELYNNSAQNGSPESPQLPWAEYSEPKKLPGDDRLTKNRADHRSSPNVANQPPSPGGKSAYTSGSSARITSVSTGNLCTEEQTPPPRPEAYPIPTQTYPREYFTFPASKSQDRMAPPPGQWPHYEERPHVLADSAHAGAIQRVTRSQEELREDQAYQLERHRVEAALERKSDSDMWINQSSSVESSTSSQEHLNHSSNPLPPLPPPAPQARPEKPCSLQRSQETVIRELQPQQQPRTIERRDLQYVTVSKEELSPGDSLSPDPWKRDAREKLEKQQQMHVVDMLAREIQELQDRPERSAEDSDRLRKLMLEWQFQKRLQESKQKDEDDEDEEEDDVDTMLIMQRLEAERRARELRRREAEDRARQEEERRRQEEDRARQEEERVKRDAEDKTRAGLSEPERLGLGYPASLPLPQCELASLSPGLGPAPRRPSCIAHCRAAGFREPGLCRPPLPRDYEPPPPGPTPSAPPPPPQRNASYLKAQALSPDSLFPAKLVAFSEEEDLGPAGPNSYMGPTGAVTGAQDAHRDAREKRSQSQDADLPGSAGAPENLTFRERQRLFSQGQDVANKVKASRKLTELESELNTK</sequence>
<dbReference type="SUPFAM" id="SSF49879">
    <property type="entry name" value="SMAD/FHA domain"/>
    <property type="match status" value="1"/>
</dbReference>
<feature type="region of interest" description="Disordered" evidence="11">
    <location>
        <begin position="1626"/>
        <end position="1741"/>
    </location>
</feature>
<dbReference type="Pfam" id="PF00788">
    <property type="entry name" value="RA"/>
    <property type="match status" value="2"/>
</dbReference>
<feature type="region of interest" description="Disordered" evidence="11">
    <location>
        <begin position="1753"/>
        <end position="1792"/>
    </location>
</feature>
<dbReference type="SMART" id="SM00240">
    <property type="entry name" value="FHA"/>
    <property type="match status" value="1"/>
</dbReference>
<keyword evidence="3" id="KW-0677">Repeat</keyword>
<dbReference type="InterPro" id="IPR037977">
    <property type="entry name" value="CBD_Afadin"/>
</dbReference>
<dbReference type="FunFam" id="2.60.200.20:FF:000006">
    <property type="entry name" value="Afadin, adherens junction formation factor"/>
    <property type="match status" value="1"/>
</dbReference>
<dbReference type="SMART" id="SM01132">
    <property type="entry name" value="DIL"/>
    <property type="match status" value="1"/>
</dbReference>
<keyword evidence="6" id="KW-0007">Acetylation</keyword>
<evidence type="ECO:0000256" key="9">
    <source>
        <dbReference type="ARBA" id="ARBA00073709"/>
    </source>
</evidence>
<accession>L9L2U3</accession>
<evidence type="ECO:0000313" key="16">
    <source>
        <dbReference type="Proteomes" id="UP000011518"/>
    </source>
</evidence>
<dbReference type="GO" id="GO:0030154">
    <property type="term" value="P:cell differentiation"/>
    <property type="evidence" value="ECO:0007669"/>
    <property type="project" value="UniProtKB-ARBA"/>
</dbReference>
<dbReference type="GO" id="GO:0007165">
    <property type="term" value="P:signal transduction"/>
    <property type="evidence" value="ECO:0007669"/>
    <property type="project" value="InterPro"/>
</dbReference>
<dbReference type="EMBL" id="KB320548">
    <property type="protein sequence ID" value="ELW69064.1"/>
    <property type="molecule type" value="Genomic_DNA"/>
</dbReference>
<feature type="compositionally biased region" description="Basic and acidic residues" evidence="11">
    <location>
        <begin position="371"/>
        <end position="392"/>
    </location>
</feature>
<evidence type="ECO:0000313" key="15">
    <source>
        <dbReference type="EMBL" id="ELW69064.1"/>
    </source>
</evidence>
<feature type="domain" description="Ras-associating" evidence="13">
    <location>
        <begin position="267"/>
        <end position="369"/>
    </location>
</feature>
<dbReference type="STRING" id="246437.L9L2U3"/>
<dbReference type="SMART" id="SM00228">
    <property type="entry name" value="PDZ"/>
    <property type="match status" value="1"/>
</dbReference>
<dbReference type="GO" id="GO:0007155">
    <property type="term" value="P:cell adhesion"/>
    <property type="evidence" value="ECO:0007669"/>
    <property type="project" value="UniProtKB-KW"/>
</dbReference>
<proteinExistence type="predicted"/>
<dbReference type="SMART" id="SM00314">
    <property type="entry name" value="RA"/>
    <property type="match status" value="2"/>
</dbReference>
<dbReference type="InterPro" id="IPR001478">
    <property type="entry name" value="PDZ"/>
</dbReference>
<feature type="compositionally biased region" description="Basic and acidic residues" evidence="11">
    <location>
        <begin position="1546"/>
        <end position="1562"/>
    </location>
</feature>
<keyword evidence="16" id="KW-1185">Reference proteome</keyword>
<comment type="subcellular location">
    <subcellularLocation>
        <location evidence="1">Cell junction</location>
        <location evidence="1">Adherens junction</location>
    </subcellularLocation>
</comment>
<keyword evidence="4" id="KW-0130">Cell adhesion</keyword>
<dbReference type="CDD" id="cd15471">
    <property type="entry name" value="Myo5p-like_CBD_afadin"/>
    <property type="match status" value="1"/>
</dbReference>
<keyword evidence="7" id="KW-0175">Coiled coil</keyword>
<evidence type="ECO:0000256" key="5">
    <source>
        <dbReference type="ARBA" id="ARBA00022949"/>
    </source>
</evidence>
<dbReference type="InterPro" id="IPR000159">
    <property type="entry name" value="RA_dom"/>
</dbReference>
<feature type="compositionally biased region" description="Basic and acidic residues" evidence="11">
    <location>
        <begin position="1333"/>
        <end position="1353"/>
    </location>
</feature>
<feature type="compositionally biased region" description="Basic and acidic residues" evidence="11">
    <location>
        <begin position="708"/>
        <end position="722"/>
    </location>
</feature>
<dbReference type="PROSITE" id="PS50200">
    <property type="entry name" value="RA"/>
    <property type="match status" value="2"/>
</dbReference>
<dbReference type="Gene3D" id="2.30.42.10">
    <property type="match status" value="1"/>
</dbReference>
<feature type="region of interest" description="Disordered" evidence="11">
    <location>
        <begin position="689"/>
        <end position="729"/>
    </location>
</feature>
<feature type="compositionally biased region" description="Pro residues" evidence="11">
    <location>
        <begin position="1767"/>
        <end position="1782"/>
    </location>
</feature>
<dbReference type="GO" id="GO:0034330">
    <property type="term" value="P:cell junction organization"/>
    <property type="evidence" value="ECO:0007669"/>
    <property type="project" value="UniProtKB-ARBA"/>
</dbReference>
<feature type="compositionally biased region" description="Basic and acidic residues" evidence="11">
    <location>
        <begin position="1572"/>
        <end position="1585"/>
    </location>
</feature>
<comment type="function">
    <text evidence="8">Belongs to an adhesion system, probably together with the E-cadherin-catenin system, which plays a role in the organization of homotypic, interneuronal and heterotypic cell-cell adherens junctions (AJs). Nectin- and actin-filament-binding protein that connects nectin to the actin cytoskeleton. May play a key role in the organization of epithelial structures of the embryonic ectoderm. Essential for the organization of adherens junctions.</text>
</comment>
<dbReference type="Gene3D" id="3.10.20.90">
    <property type="entry name" value="Phosphatidylinositol 3-kinase Catalytic Subunit, Chain A, domain 1"/>
    <property type="match status" value="2"/>
</dbReference>
<name>L9L2U3_TUPCH</name>
<feature type="domain" description="PDZ" evidence="12">
    <location>
        <begin position="1188"/>
        <end position="1274"/>
    </location>
</feature>
<feature type="region of interest" description="Disordered" evidence="11">
    <location>
        <begin position="1288"/>
        <end position="1406"/>
    </location>
</feature>
<dbReference type="GO" id="GO:0050839">
    <property type="term" value="F:cell adhesion molecule binding"/>
    <property type="evidence" value="ECO:0007669"/>
    <property type="project" value="TreeGrafter"/>
</dbReference>
<dbReference type="InParanoid" id="L9L2U3"/>
<evidence type="ECO:0000259" key="13">
    <source>
        <dbReference type="PROSITE" id="PS50200"/>
    </source>
</evidence>
<dbReference type="CDD" id="cd22711">
    <property type="entry name" value="FHA_AFDN"/>
    <property type="match status" value="1"/>
</dbReference>
<dbReference type="GO" id="GO:0032880">
    <property type="term" value="P:regulation of protein localization"/>
    <property type="evidence" value="ECO:0007669"/>
    <property type="project" value="TreeGrafter"/>
</dbReference>
<dbReference type="Pfam" id="PF01843">
    <property type="entry name" value="DIL"/>
    <property type="match status" value="1"/>
</dbReference>
<feature type="compositionally biased region" description="Polar residues" evidence="11">
    <location>
        <begin position="1369"/>
        <end position="1391"/>
    </location>
</feature>
<feature type="compositionally biased region" description="Pro residues" evidence="11">
    <location>
        <begin position="1508"/>
        <end position="1518"/>
    </location>
</feature>
<dbReference type="InterPro" id="IPR002710">
    <property type="entry name" value="Dilute_dom"/>
</dbReference>
<dbReference type="SUPFAM" id="SSF54236">
    <property type="entry name" value="Ubiquitin-like"/>
    <property type="match status" value="2"/>
</dbReference>
<feature type="compositionally biased region" description="Low complexity" evidence="11">
    <location>
        <begin position="1489"/>
        <end position="1498"/>
    </location>
</feature>
<dbReference type="FunFam" id="3.10.20.90:FF:000025">
    <property type="entry name" value="Afadin, adherens junction formation factor"/>
    <property type="match status" value="1"/>
</dbReference>
<feature type="region of interest" description="Disordered" evidence="11">
    <location>
        <begin position="83"/>
        <end position="154"/>
    </location>
</feature>
<dbReference type="SUPFAM" id="SSF50156">
    <property type="entry name" value="PDZ domain-like"/>
    <property type="match status" value="1"/>
</dbReference>
<feature type="compositionally biased region" description="Basic and acidic residues" evidence="11">
    <location>
        <begin position="1883"/>
        <end position="1894"/>
    </location>
</feature>
<feature type="compositionally biased region" description="Polar residues" evidence="11">
    <location>
        <begin position="1527"/>
        <end position="1545"/>
    </location>
</feature>
<dbReference type="eggNOG" id="KOG1892">
    <property type="taxonomic scope" value="Eukaryota"/>
</dbReference>
<evidence type="ECO:0000256" key="8">
    <source>
        <dbReference type="ARBA" id="ARBA00058472"/>
    </source>
</evidence>
<evidence type="ECO:0000259" key="12">
    <source>
        <dbReference type="PROSITE" id="PS50106"/>
    </source>
</evidence>
<dbReference type="InterPro" id="IPR008984">
    <property type="entry name" value="SMAD_FHA_dom_sf"/>
</dbReference>
<keyword evidence="2" id="KW-0597">Phosphoprotein</keyword>
<dbReference type="InterPro" id="IPR029071">
    <property type="entry name" value="Ubiquitin-like_domsf"/>
</dbReference>
<evidence type="ECO:0000256" key="1">
    <source>
        <dbReference type="ARBA" id="ARBA00004536"/>
    </source>
</evidence>
<dbReference type="PANTHER" id="PTHR10398:SF2">
    <property type="entry name" value="AFADIN"/>
    <property type="match status" value="1"/>
</dbReference>
<protein>
    <recommendedName>
        <fullName evidence="9">Afadin</fullName>
    </recommendedName>
    <alternativeName>
        <fullName evidence="10">Afadin adherens junction formation factor</fullName>
    </alternativeName>
</protein>
<feature type="compositionally biased region" description="Basic and acidic residues" evidence="11">
    <location>
        <begin position="1294"/>
        <end position="1309"/>
    </location>
</feature>
<feature type="domain" description="Ras-associating" evidence="13">
    <location>
        <begin position="1"/>
        <end position="92"/>
    </location>
</feature>
<dbReference type="CDD" id="cd01781">
    <property type="entry name" value="RA2_Afadin"/>
    <property type="match status" value="1"/>
</dbReference>